<protein>
    <submittedName>
        <fullName evidence="1">Arginine--tRNA ligase</fullName>
    </submittedName>
</protein>
<evidence type="ECO:0000313" key="2">
    <source>
        <dbReference type="Proteomes" id="UP000830375"/>
    </source>
</evidence>
<dbReference type="EMBL" id="JACTAM010000499">
    <property type="protein sequence ID" value="KAI2647225.1"/>
    <property type="molecule type" value="Genomic_DNA"/>
</dbReference>
<sequence>MEPLRIINSQKDGPYAVQTCLGWLVNGPLSGNSSTDVQGRPSVSSNRISVAKLDELLKEQYKNDFPEQAYDEKPELSFEDQRFLEIVNNFVVKQDGHYQICLPFPKFDITLPDNKKTAEQRALSILKRFRKDEAFLSDYRDFIGDILKKGHAKKVPEEELDRNDGREWYIPHHGVCHKRKKKIRVVFDFAASFQGTSLNSELLQGPDLTNTLLGVILRFQQEPIAVMADIEGMFHQVKVPEEFLDFLRFLWWPNGDISQLLEEFRMTVHLFGAVSSPSCANFALRKTADDNEGKVDPEVLSTICNNFYVDDCLKSVSNEKQAIMLVQELIAVCATGGFKLTKWVSNSRNVLASIPEEERSKKVRHLDLHRDELPMDSALGLQWDT</sequence>
<dbReference type="GO" id="GO:0016874">
    <property type="term" value="F:ligase activity"/>
    <property type="evidence" value="ECO:0007669"/>
    <property type="project" value="UniProtKB-KW"/>
</dbReference>
<dbReference type="InterPro" id="IPR043502">
    <property type="entry name" value="DNA/RNA_pol_sf"/>
</dbReference>
<gene>
    <name evidence="1" type="ORF">H4Q32_026982</name>
</gene>
<proteinExistence type="predicted"/>
<dbReference type="PANTHER" id="PTHR47331:SF3">
    <property type="match status" value="1"/>
</dbReference>
<keyword evidence="2" id="KW-1185">Reference proteome</keyword>
<comment type="caution">
    <text evidence="1">The sequence shown here is derived from an EMBL/GenBank/DDBJ whole genome shotgun (WGS) entry which is preliminary data.</text>
</comment>
<dbReference type="CDD" id="cd01644">
    <property type="entry name" value="RT_pepA17"/>
    <property type="match status" value="1"/>
</dbReference>
<dbReference type="SUPFAM" id="SSF56672">
    <property type="entry name" value="DNA/RNA polymerases"/>
    <property type="match status" value="1"/>
</dbReference>
<accession>A0ABQ8L957</accession>
<dbReference type="Proteomes" id="UP000830375">
    <property type="component" value="Unassembled WGS sequence"/>
</dbReference>
<reference evidence="1 2" key="1">
    <citation type="submission" date="2022-01" db="EMBL/GenBank/DDBJ databases">
        <title>A high-quality chromosome-level genome assembly of rohu carp, Labeo rohita.</title>
        <authorList>
            <person name="Arick M.A. II"/>
            <person name="Hsu C.-Y."/>
            <person name="Magbanua Z."/>
            <person name="Pechanova O."/>
            <person name="Grover C."/>
            <person name="Miller E."/>
            <person name="Thrash A."/>
            <person name="Ezzel L."/>
            <person name="Alam S."/>
            <person name="Benzie J."/>
            <person name="Hamilton M."/>
            <person name="Karsi A."/>
            <person name="Lawrence M.L."/>
            <person name="Peterson D.G."/>
        </authorList>
    </citation>
    <scope>NUCLEOTIDE SEQUENCE [LARGE SCALE GENOMIC DNA]</scope>
    <source>
        <strain evidence="2">BAU-BD-2019</strain>
        <tissue evidence="1">Blood</tissue>
    </source>
</reference>
<keyword evidence="1" id="KW-0436">Ligase</keyword>
<name>A0ABQ8L957_LABRO</name>
<evidence type="ECO:0000313" key="1">
    <source>
        <dbReference type="EMBL" id="KAI2647225.1"/>
    </source>
</evidence>
<dbReference type="PANTHER" id="PTHR47331">
    <property type="entry name" value="PHD-TYPE DOMAIN-CONTAINING PROTEIN"/>
    <property type="match status" value="1"/>
</dbReference>
<organism evidence="1 2">
    <name type="scientific">Labeo rohita</name>
    <name type="common">Indian major carp</name>
    <name type="synonym">Cyprinus rohita</name>
    <dbReference type="NCBI Taxonomy" id="84645"/>
    <lineage>
        <taxon>Eukaryota</taxon>
        <taxon>Metazoa</taxon>
        <taxon>Chordata</taxon>
        <taxon>Craniata</taxon>
        <taxon>Vertebrata</taxon>
        <taxon>Euteleostomi</taxon>
        <taxon>Actinopterygii</taxon>
        <taxon>Neopterygii</taxon>
        <taxon>Teleostei</taxon>
        <taxon>Ostariophysi</taxon>
        <taxon>Cypriniformes</taxon>
        <taxon>Cyprinidae</taxon>
        <taxon>Labeoninae</taxon>
        <taxon>Labeonini</taxon>
        <taxon>Labeo</taxon>
    </lineage>
</organism>